<gene>
    <name evidence="3" type="primary">gb20735</name>
    <name evidence="3" type="ORF">PR202_gb20735</name>
</gene>
<proteinExistence type="predicted"/>
<dbReference type="InterPro" id="IPR019956">
    <property type="entry name" value="Ubiquitin_dom"/>
</dbReference>
<dbReference type="SMART" id="SM00213">
    <property type="entry name" value="UBQ"/>
    <property type="match status" value="1"/>
</dbReference>
<evidence type="ECO:0000259" key="2">
    <source>
        <dbReference type="PROSITE" id="PS50053"/>
    </source>
</evidence>
<evidence type="ECO:0000256" key="1">
    <source>
        <dbReference type="ARBA" id="ARBA00022499"/>
    </source>
</evidence>
<comment type="caution">
    <text evidence="3">The sequence shown here is derived from an EMBL/GenBank/DDBJ whole genome shotgun (WGS) entry which is preliminary data.</text>
</comment>
<dbReference type="Pfam" id="PF00240">
    <property type="entry name" value="ubiquitin"/>
    <property type="match status" value="2"/>
</dbReference>
<name>A0AAV5F994_ELECO</name>
<accession>A0AAV5F994</accession>
<dbReference type="AlphaFoldDB" id="A0AAV5F994"/>
<dbReference type="InterPro" id="IPR029071">
    <property type="entry name" value="Ubiquitin-like_domsf"/>
</dbReference>
<dbReference type="Proteomes" id="UP001054889">
    <property type="component" value="Unassembled WGS sequence"/>
</dbReference>
<dbReference type="EMBL" id="BQKI01000084">
    <property type="protein sequence ID" value="GJN32244.1"/>
    <property type="molecule type" value="Genomic_DNA"/>
</dbReference>
<sequence length="165" mass="18458">MEIFVKMLTGKTIVIEVAPSDKISYIMSEIQVKEGIAPELQRLIFHNKELDPKWWTVSDYNIKEQSTLYLVLRLGGPCTVCGYRENICAPQRLFIAGKQLEDGQTIADYKIKNEATLHLDFGMQIFVKTTIGKATALMVEPSDTIDSIKEKIQGKQKGSSSMGNG</sequence>
<keyword evidence="1" id="KW-1017">Isopeptide bond</keyword>
<dbReference type="InterPro" id="IPR050158">
    <property type="entry name" value="Ubiquitin_ubiquitin-like"/>
</dbReference>
<dbReference type="PROSITE" id="PS50053">
    <property type="entry name" value="UBIQUITIN_2"/>
    <property type="match status" value="2"/>
</dbReference>
<keyword evidence="4" id="KW-1185">Reference proteome</keyword>
<reference evidence="3" key="2">
    <citation type="submission" date="2021-12" db="EMBL/GenBank/DDBJ databases">
        <title>Resequencing data analysis of finger millet.</title>
        <authorList>
            <person name="Hatakeyama M."/>
            <person name="Aluri S."/>
            <person name="Balachadran M.T."/>
            <person name="Sivarajan S.R."/>
            <person name="Poveda L."/>
            <person name="Shimizu-Inatsugi R."/>
            <person name="Schlapbach R."/>
            <person name="Sreeman S.M."/>
            <person name="Shimizu K.K."/>
        </authorList>
    </citation>
    <scope>NUCLEOTIDE SEQUENCE</scope>
</reference>
<feature type="domain" description="Ubiquitin-like" evidence="2">
    <location>
        <begin position="1"/>
        <end position="77"/>
    </location>
</feature>
<dbReference type="InterPro" id="IPR000626">
    <property type="entry name" value="Ubiquitin-like_dom"/>
</dbReference>
<dbReference type="PANTHER" id="PTHR10666">
    <property type="entry name" value="UBIQUITIN"/>
    <property type="match status" value="1"/>
</dbReference>
<protein>
    <recommendedName>
        <fullName evidence="2">Ubiquitin-like domain-containing protein</fullName>
    </recommendedName>
</protein>
<feature type="domain" description="Ubiquitin-like" evidence="2">
    <location>
        <begin position="91"/>
        <end position="119"/>
    </location>
</feature>
<dbReference type="PRINTS" id="PR00348">
    <property type="entry name" value="UBIQUITIN"/>
</dbReference>
<dbReference type="Gene3D" id="3.10.20.90">
    <property type="entry name" value="Phosphatidylinositol 3-kinase Catalytic Subunit, Chain A, domain 1"/>
    <property type="match status" value="3"/>
</dbReference>
<evidence type="ECO:0000313" key="3">
    <source>
        <dbReference type="EMBL" id="GJN32244.1"/>
    </source>
</evidence>
<organism evidence="3 4">
    <name type="scientific">Eleusine coracana subsp. coracana</name>
    <dbReference type="NCBI Taxonomy" id="191504"/>
    <lineage>
        <taxon>Eukaryota</taxon>
        <taxon>Viridiplantae</taxon>
        <taxon>Streptophyta</taxon>
        <taxon>Embryophyta</taxon>
        <taxon>Tracheophyta</taxon>
        <taxon>Spermatophyta</taxon>
        <taxon>Magnoliopsida</taxon>
        <taxon>Liliopsida</taxon>
        <taxon>Poales</taxon>
        <taxon>Poaceae</taxon>
        <taxon>PACMAD clade</taxon>
        <taxon>Chloridoideae</taxon>
        <taxon>Cynodonteae</taxon>
        <taxon>Eleusininae</taxon>
        <taxon>Eleusine</taxon>
    </lineage>
</organism>
<dbReference type="GO" id="GO:0003729">
    <property type="term" value="F:mRNA binding"/>
    <property type="evidence" value="ECO:0007669"/>
    <property type="project" value="UniProtKB-ARBA"/>
</dbReference>
<reference evidence="3" key="1">
    <citation type="journal article" date="2018" name="DNA Res.">
        <title>Multiple hybrid de novo genome assembly of finger millet, an orphan allotetraploid crop.</title>
        <authorList>
            <person name="Hatakeyama M."/>
            <person name="Aluri S."/>
            <person name="Balachadran M.T."/>
            <person name="Sivarajan S.R."/>
            <person name="Patrignani A."/>
            <person name="Gruter S."/>
            <person name="Poveda L."/>
            <person name="Shimizu-Inatsugi R."/>
            <person name="Baeten J."/>
            <person name="Francoijs K.J."/>
            <person name="Nataraja K.N."/>
            <person name="Reddy Y.A.N."/>
            <person name="Phadnis S."/>
            <person name="Ravikumar R.L."/>
            <person name="Schlapbach R."/>
            <person name="Sreeman S.M."/>
            <person name="Shimizu K.K."/>
        </authorList>
    </citation>
    <scope>NUCLEOTIDE SEQUENCE</scope>
</reference>
<dbReference type="SUPFAM" id="SSF54236">
    <property type="entry name" value="Ubiquitin-like"/>
    <property type="match status" value="3"/>
</dbReference>
<evidence type="ECO:0000313" key="4">
    <source>
        <dbReference type="Proteomes" id="UP001054889"/>
    </source>
</evidence>